<evidence type="ECO:0000313" key="3">
    <source>
        <dbReference type="EMBL" id="SAL85235.1"/>
    </source>
</evidence>
<feature type="coiled-coil region" evidence="1">
    <location>
        <begin position="116"/>
        <end position="143"/>
    </location>
</feature>
<name>A0A158KW98_9BURK</name>
<evidence type="ECO:0000256" key="2">
    <source>
        <dbReference type="SAM" id="MobiDB-lite"/>
    </source>
</evidence>
<dbReference type="Proteomes" id="UP000054770">
    <property type="component" value="Unassembled WGS sequence"/>
</dbReference>
<gene>
    <name evidence="3" type="ORF">AWB68_07611</name>
</gene>
<feature type="region of interest" description="Disordered" evidence="2">
    <location>
        <begin position="182"/>
        <end position="207"/>
    </location>
</feature>
<accession>A0A158KW98</accession>
<feature type="region of interest" description="Disordered" evidence="2">
    <location>
        <begin position="27"/>
        <end position="61"/>
    </location>
</feature>
<proteinExistence type="predicted"/>
<protein>
    <submittedName>
        <fullName evidence="3">Uncharacterized protein</fullName>
    </submittedName>
</protein>
<keyword evidence="4" id="KW-1185">Reference proteome</keyword>
<organism evidence="3 4">
    <name type="scientific">Caballeronia choica</name>
    <dbReference type="NCBI Taxonomy" id="326476"/>
    <lineage>
        <taxon>Bacteria</taxon>
        <taxon>Pseudomonadati</taxon>
        <taxon>Pseudomonadota</taxon>
        <taxon>Betaproteobacteria</taxon>
        <taxon>Burkholderiales</taxon>
        <taxon>Burkholderiaceae</taxon>
        <taxon>Caballeronia</taxon>
    </lineage>
</organism>
<dbReference type="EMBL" id="FCON02000181">
    <property type="protein sequence ID" value="SAL85235.1"/>
    <property type="molecule type" value="Genomic_DNA"/>
</dbReference>
<sequence length="207" mass="23040">MVVRRTARRTAACRRSGADVHRHAVIDADESRPGDVGRCGPVPDGVGGNQGGARKAERPKQRAQCHQVIGYATKYQGADVVQQVCHDVAVVKDGDSSSDVLSGPIKIETLFCKSMGNKLTERLDRQRKQRTKWRREVESAERDWKDCAAEDREQMRTELADLLDYHDQHAWQILDVANGANRQVSNGKGNAQSDEQSVHERPESLGQ</sequence>
<feature type="compositionally biased region" description="Basic and acidic residues" evidence="2">
    <location>
        <begin position="196"/>
        <end position="207"/>
    </location>
</feature>
<evidence type="ECO:0000256" key="1">
    <source>
        <dbReference type="SAM" id="Coils"/>
    </source>
</evidence>
<comment type="caution">
    <text evidence="3">The sequence shown here is derived from an EMBL/GenBank/DDBJ whole genome shotgun (WGS) entry which is preliminary data.</text>
</comment>
<reference evidence="3" key="1">
    <citation type="submission" date="2016-01" db="EMBL/GenBank/DDBJ databases">
        <authorList>
            <person name="Peeters C."/>
        </authorList>
    </citation>
    <scope>NUCLEOTIDE SEQUENCE [LARGE SCALE GENOMIC DNA]</scope>
    <source>
        <strain evidence="3">LMG 22940</strain>
    </source>
</reference>
<feature type="compositionally biased region" description="Polar residues" evidence="2">
    <location>
        <begin position="182"/>
        <end position="195"/>
    </location>
</feature>
<dbReference type="AlphaFoldDB" id="A0A158KW98"/>
<keyword evidence="1" id="KW-0175">Coiled coil</keyword>
<evidence type="ECO:0000313" key="4">
    <source>
        <dbReference type="Proteomes" id="UP000054770"/>
    </source>
</evidence>